<reference evidence="3 4" key="1">
    <citation type="submission" date="2016-11" db="EMBL/GenBank/DDBJ databases">
        <authorList>
            <person name="Jaros S."/>
            <person name="Januszkiewicz K."/>
            <person name="Wedrychowicz H."/>
        </authorList>
    </citation>
    <scope>NUCLEOTIDE SEQUENCE [LARGE SCALE GENOMIC DNA]</scope>
    <source>
        <strain evidence="3 4">DSM 17737</strain>
    </source>
</reference>
<name>A0A1N6G9Q4_9GAMM</name>
<protein>
    <recommendedName>
        <fullName evidence="2">Tll0287-like domain-containing protein</fullName>
    </recommendedName>
</protein>
<dbReference type="InterPro" id="IPR021796">
    <property type="entry name" value="Tll0287-like_dom"/>
</dbReference>
<dbReference type="STRING" id="364032.SAMN05443662_1248"/>
<accession>A0A1N6G9Q4</accession>
<feature type="transmembrane region" description="Helical" evidence="1">
    <location>
        <begin position="9"/>
        <end position="29"/>
    </location>
</feature>
<evidence type="ECO:0000259" key="2">
    <source>
        <dbReference type="Pfam" id="PF11845"/>
    </source>
</evidence>
<feature type="domain" description="Tll0287-like" evidence="2">
    <location>
        <begin position="36"/>
        <end position="151"/>
    </location>
</feature>
<dbReference type="Proteomes" id="UP000198461">
    <property type="component" value="Unassembled WGS sequence"/>
</dbReference>
<evidence type="ECO:0000313" key="4">
    <source>
        <dbReference type="Proteomes" id="UP000198461"/>
    </source>
</evidence>
<gene>
    <name evidence="3" type="ORF">SAMN05443662_1248</name>
</gene>
<keyword evidence="1" id="KW-0812">Transmembrane</keyword>
<dbReference type="EMBL" id="FSRE01000003">
    <property type="protein sequence ID" value="SIO04152.1"/>
    <property type="molecule type" value="Genomic_DNA"/>
</dbReference>
<sequence length="161" mass="18919">MFKGKTRRFATWVLLVFLSVWVGVSYYVYQMTWHTMLERAENEVRKMTVMELAIRGYVDEELKPLFYQLQQAGHISADYYAPQGFSATYVIRHVFQRYDAAIQAREALLKNGVRFRIVSDNPLNPANRASADELQWLQYFRANPSTTEHFELLEKRGSQQP</sequence>
<organism evidence="3 4">
    <name type="scientific">Sulfurivirga caldicuralii</name>
    <dbReference type="NCBI Taxonomy" id="364032"/>
    <lineage>
        <taxon>Bacteria</taxon>
        <taxon>Pseudomonadati</taxon>
        <taxon>Pseudomonadota</taxon>
        <taxon>Gammaproteobacteria</taxon>
        <taxon>Thiotrichales</taxon>
        <taxon>Piscirickettsiaceae</taxon>
        <taxon>Sulfurivirga</taxon>
    </lineage>
</organism>
<keyword evidence="4" id="KW-1185">Reference proteome</keyword>
<keyword evidence="1" id="KW-1133">Transmembrane helix</keyword>
<evidence type="ECO:0000256" key="1">
    <source>
        <dbReference type="SAM" id="Phobius"/>
    </source>
</evidence>
<dbReference type="RefSeq" id="WP_074201533.1">
    <property type="nucleotide sequence ID" value="NZ_FSRE01000003.1"/>
</dbReference>
<dbReference type="AlphaFoldDB" id="A0A1N6G9Q4"/>
<dbReference type="Pfam" id="PF11845">
    <property type="entry name" value="Tll0287-like"/>
    <property type="match status" value="1"/>
</dbReference>
<evidence type="ECO:0000313" key="3">
    <source>
        <dbReference type="EMBL" id="SIO04152.1"/>
    </source>
</evidence>
<keyword evidence="1" id="KW-0472">Membrane</keyword>
<proteinExistence type="predicted"/>